<dbReference type="STRING" id="1095629.A0A0C9X9N9"/>
<gene>
    <name evidence="8" type="primary">MED4</name>
    <name evidence="10" type="ORF">K443DRAFT_84059</name>
</gene>
<keyword evidence="4 8" id="KW-0805">Transcription regulation</keyword>
<evidence type="ECO:0000256" key="4">
    <source>
        <dbReference type="ARBA" id="ARBA00023015"/>
    </source>
</evidence>
<keyword evidence="9" id="KW-0175">Coiled coil</keyword>
<dbReference type="GO" id="GO:0006357">
    <property type="term" value="P:regulation of transcription by RNA polymerase II"/>
    <property type="evidence" value="ECO:0007669"/>
    <property type="project" value="InterPro"/>
</dbReference>
<dbReference type="InterPro" id="IPR019258">
    <property type="entry name" value="Mediator_Med4"/>
</dbReference>
<organism evidence="10 11">
    <name type="scientific">Laccaria amethystina LaAM-08-1</name>
    <dbReference type="NCBI Taxonomy" id="1095629"/>
    <lineage>
        <taxon>Eukaryota</taxon>
        <taxon>Fungi</taxon>
        <taxon>Dikarya</taxon>
        <taxon>Basidiomycota</taxon>
        <taxon>Agaricomycotina</taxon>
        <taxon>Agaricomycetes</taxon>
        <taxon>Agaricomycetidae</taxon>
        <taxon>Agaricales</taxon>
        <taxon>Agaricineae</taxon>
        <taxon>Hydnangiaceae</taxon>
        <taxon>Laccaria</taxon>
    </lineage>
</organism>
<evidence type="ECO:0000256" key="2">
    <source>
        <dbReference type="ARBA" id="ARBA00009626"/>
    </source>
</evidence>
<evidence type="ECO:0000256" key="5">
    <source>
        <dbReference type="ARBA" id="ARBA00023163"/>
    </source>
</evidence>
<evidence type="ECO:0000313" key="11">
    <source>
        <dbReference type="Proteomes" id="UP000054477"/>
    </source>
</evidence>
<comment type="similarity">
    <text evidence="2 8">Belongs to the Mediator complex subunit 4 family.</text>
</comment>
<dbReference type="AlphaFoldDB" id="A0A0C9X9N9"/>
<feature type="coiled-coil region" evidence="9">
    <location>
        <begin position="56"/>
        <end position="108"/>
    </location>
</feature>
<comment type="subunit">
    <text evidence="8">Component of the Mediator complex.</text>
</comment>
<protein>
    <recommendedName>
        <fullName evidence="3 8">Mediator of RNA polymerase II transcription subunit 4</fullName>
    </recommendedName>
    <alternativeName>
        <fullName evidence="7 8">Mediator complex subunit 4</fullName>
    </alternativeName>
</protein>
<dbReference type="GO" id="GO:0016592">
    <property type="term" value="C:mediator complex"/>
    <property type="evidence" value="ECO:0007669"/>
    <property type="project" value="InterPro"/>
</dbReference>
<comment type="function">
    <text evidence="8">Component of the Mediator complex, a coactivator involved in the regulated transcription of nearly all RNA polymerase II-dependent genes. Mediator functions as a bridge to convey information from gene-specific regulatory proteins to the basal RNA polymerase II transcription machinery. Mediator is recruited to promoters by direct interactions with regulatory proteins and serves as a scaffold for the assembly of a functional preinitiation complex with RNA polymerase II and the general transcription factors.</text>
</comment>
<dbReference type="Pfam" id="PF10018">
    <property type="entry name" value="Med4"/>
    <property type="match status" value="1"/>
</dbReference>
<proteinExistence type="inferred from homology"/>
<evidence type="ECO:0000256" key="3">
    <source>
        <dbReference type="ARBA" id="ARBA00020629"/>
    </source>
</evidence>
<dbReference type="GO" id="GO:0003712">
    <property type="term" value="F:transcription coregulator activity"/>
    <property type="evidence" value="ECO:0007669"/>
    <property type="project" value="InterPro"/>
</dbReference>
<evidence type="ECO:0000256" key="7">
    <source>
        <dbReference type="ARBA" id="ARBA00031257"/>
    </source>
</evidence>
<dbReference type="PANTHER" id="PTHR13208:SF2">
    <property type="entry name" value="MEDIATOR OF RNA POLYMERASE II TRANSCRIPTION SUBUNIT 4"/>
    <property type="match status" value="1"/>
</dbReference>
<reference evidence="11" key="2">
    <citation type="submission" date="2015-01" db="EMBL/GenBank/DDBJ databases">
        <title>Evolutionary Origins and Diversification of the Mycorrhizal Mutualists.</title>
        <authorList>
            <consortium name="DOE Joint Genome Institute"/>
            <consortium name="Mycorrhizal Genomics Consortium"/>
            <person name="Kohler A."/>
            <person name="Kuo A."/>
            <person name="Nagy L.G."/>
            <person name="Floudas D."/>
            <person name="Copeland A."/>
            <person name="Barry K.W."/>
            <person name="Cichocki N."/>
            <person name="Veneault-Fourrey C."/>
            <person name="LaButti K."/>
            <person name="Lindquist E.A."/>
            <person name="Lipzen A."/>
            <person name="Lundell T."/>
            <person name="Morin E."/>
            <person name="Murat C."/>
            <person name="Riley R."/>
            <person name="Ohm R."/>
            <person name="Sun H."/>
            <person name="Tunlid A."/>
            <person name="Henrissat B."/>
            <person name="Grigoriev I.V."/>
            <person name="Hibbett D.S."/>
            <person name="Martin F."/>
        </authorList>
    </citation>
    <scope>NUCLEOTIDE SEQUENCE [LARGE SCALE GENOMIC DNA]</scope>
    <source>
        <strain evidence="11">LaAM-08-1</strain>
    </source>
</reference>
<dbReference type="HOGENOM" id="CLU_1156213_0_0_1"/>
<dbReference type="Proteomes" id="UP000054477">
    <property type="component" value="Unassembled WGS sequence"/>
</dbReference>
<evidence type="ECO:0000313" key="10">
    <source>
        <dbReference type="EMBL" id="KIK08950.1"/>
    </source>
</evidence>
<reference evidence="10 11" key="1">
    <citation type="submission" date="2014-04" db="EMBL/GenBank/DDBJ databases">
        <authorList>
            <consortium name="DOE Joint Genome Institute"/>
            <person name="Kuo A."/>
            <person name="Kohler A."/>
            <person name="Nagy L.G."/>
            <person name="Floudas D."/>
            <person name="Copeland A."/>
            <person name="Barry K.W."/>
            <person name="Cichocki N."/>
            <person name="Veneault-Fourrey C."/>
            <person name="LaButti K."/>
            <person name="Lindquist E.A."/>
            <person name="Lipzen A."/>
            <person name="Lundell T."/>
            <person name="Morin E."/>
            <person name="Murat C."/>
            <person name="Sun H."/>
            <person name="Tunlid A."/>
            <person name="Henrissat B."/>
            <person name="Grigoriev I.V."/>
            <person name="Hibbett D.S."/>
            <person name="Martin F."/>
            <person name="Nordberg H.P."/>
            <person name="Cantor M.N."/>
            <person name="Hua S.X."/>
        </authorList>
    </citation>
    <scope>NUCLEOTIDE SEQUENCE [LARGE SCALE GENOMIC DNA]</scope>
    <source>
        <strain evidence="10 11">LaAM-08-1</strain>
    </source>
</reference>
<evidence type="ECO:0000256" key="6">
    <source>
        <dbReference type="ARBA" id="ARBA00023242"/>
    </source>
</evidence>
<evidence type="ECO:0000256" key="1">
    <source>
        <dbReference type="ARBA" id="ARBA00004123"/>
    </source>
</evidence>
<dbReference type="PANTHER" id="PTHR13208">
    <property type="entry name" value="MEDIATOR OF RNA POLYMERASE II TRANSCRIPTION SUBUNIT 4"/>
    <property type="match status" value="1"/>
</dbReference>
<name>A0A0C9X9N9_9AGAR</name>
<keyword evidence="6 8" id="KW-0539">Nucleus</keyword>
<dbReference type="EMBL" id="KN838540">
    <property type="protein sequence ID" value="KIK08950.1"/>
    <property type="molecule type" value="Genomic_DNA"/>
</dbReference>
<keyword evidence="11" id="KW-1185">Reference proteome</keyword>
<sequence length="223" mass="24651">MASALLDPLNDLQSLAHTLFLSLSPVQTKPPPPPPLQAFLSCDQVLASAVNLAYTHQTKQRRIESLENEILELDRKWREICTELAEEKQELEDMIEEGDERIKAIEAAKKASIPYPELLAYAQSLSAFTSAPPNMPDLSLPGQPPPPLFFPPFPNEEKMRRGRLNAEAPLGLLGETHSVGHPPTVSPKAEAGHNIPGANPYRHDARALQSQFFDLDLDLNPDL</sequence>
<dbReference type="OrthoDB" id="1929813at2759"/>
<keyword evidence="8" id="KW-0010">Activator</keyword>
<keyword evidence="5 8" id="KW-0804">Transcription</keyword>
<comment type="subcellular location">
    <subcellularLocation>
        <location evidence="1 8">Nucleus</location>
    </subcellularLocation>
</comment>
<accession>A0A0C9X9N9</accession>
<evidence type="ECO:0000256" key="8">
    <source>
        <dbReference type="RuleBase" id="RU364141"/>
    </source>
</evidence>
<dbReference type="GO" id="GO:0070847">
    <property type="term" value="C:core mediator complex"/>
    <property type="evidence" value="ECO:0007669"/>
    <property type="project" value="TreeGrafter"/>
</dbReference>
<evidence type="ECO:0000256" key="9">
    <source>
        <dbReference type="SAM" id="Coils"/>
    </source>
</evidence>